<comment type="caution">
    <text evidence="2">The sequence shown here is derived from an EMBL/GenBank/DDBJ whole genome shotgun (WGS) entry which is preliminary data.</text>
</comment>
<dbReference type="Pfam" id="PF01042">
    <property type="entry name" value="Ribonuc_L-PSP"/>
    <property type="match status" value="1"/>
</dbReference>
<dbReference type="InterPro" id="IPR006175">
    <property type="entry name" value="YjgF/YER057c/UK114"/>
</dbReference>
<dbReference type="RefSeq" id="WP_184370116.1">
    <property type="nucleotide sequence ID" value="NZ_BAAAKM010000030.1"/>
</dbReference>
<dbReference type="Gene3D" id="3.30.1330.40">
    <property type="entry name" value="RutC-like"/>
    <property type="match status" value="1"/>
</dbReference>
<dbReference type="InterPro" id="IPR035959">
    <property type="entry name" value="RutC-like_sf"/>
</dbReference>
<reference evidence="2 3" key="1">
    <citation type="submission" date="2020-08" db="EMBL/GenBank/DDBJ databases">
        <title>Sequencing the genomes of 1000 actinobacteria strains.</title>
        <authorList>
            <person name="Klenk H.-P."/>
        </authorList>
    </citation>
    <scope>NUCLEOTIDE SEQUENCE [LARGE SCALE GENOMIC DNA]</scope>
    <source>
        <strain evidence="2 3">DSM 44598</strain>
    </source>
</reference>
<evidence type="ECO:0000313" key="2">
    <source>
        <dbReference type="EMBL" id="MBB5495359.1"/>
    </source>
</evidence>
<protein>
    <submittedName>
        <fullName evidence="2">Enamine deaminase RidA (YjgF/YER057c/UK114 family)</fullName>
    </submittedName>
</protein>
<organism evidence="2 3">
    <name type="scientific">Nocardiopsis metallicus</name>
    <dbReference type="NCBI Taxonomy" id="179819"/>
    <lineage>
        <taxon>Bacteria</taxon>
        <taxon>Bacillati</taxon>
        <taxon>Actinomycetota</taxon>
        <taxon>Actinomycetes</taxon>
        <taxon>Streptosporangiales</taxon>
        <taxon>Nocardiopsidaceae</taxon>
        <taxon>Nocardiopsis</taxon>
    </lineage>
</organism>
<dbReference type="PANTHER" id="PTHR11803">
    <property type="entry name" value="2-IMINOBUTANOATE/2-IMINOPROPANOATE DEAMINASE RIDA"/>
    <property type="match status" value="1"/>
</dbReference>
<dbReference type="AlphaFoldDB" id="A0A840WEF5"/>
<keyword evidence="3" id="KW-1185">Reference proteome</keyword>
<dbReference type="GO" id="GO:0005829">
    <property type="term" value="C:cytosol"/>
    <property type="evidence" value="ECO:0007669"/>
    <property type="project" value="TreeGrafter"/>
</dbReference>
<dbReference type="EMBL" id="JACHDO010000001">
    <property type="protein sequence ID" value="MBB5495359.1"/>
    <property type="molecule type" value="Genomic_DNA"/>
</dbReference>
<dbReference type="GO" id="GO:0019239">
    <property type="term" value="F:deaminase activity"/>
    <property type="evidence" value="ECO:0007669"/>
    <property type="project" value="TreeGrafter"/>
</dbReference>
<dbReference type="Proteomes" id="UP000579647">
    <property type="component" value="Unassembled WGS sequence"/>
</dbReference>
<evidence type="ECO:0000313" key="3">
    <source>
        <dbReference type="Proteomes" id="UP000579647"/>
    </source>
</evidence>
<accession>A0A840WEF5</accession>
<sequence>MAKPYSDALVADGPLLFVSGQVPQAPDGGVVGDAGGQTRQIFRNMEAVLARHGADLGHVVKLTYYLRHIADLDEFRSALLDSLPDGHRPAASLVEVSGLVDPRFLVEIDAVACLPRENA</sequence>
<dbReference type="CDD" id="cd00448">
    <property type="entry name" value="YjgF_YER057c_UK114_family"/>
    <property type="match status" value="1"/>
</dbReference>
<comment type="similarity">
    <text evidence="1">Belongs to the RutC family.</text>
</comment>
<proteinExistence type="inferred from homology"/>
<gene>
    <name evidence="2" type="ORF">HNR07_006496</name>
</gene>
<dbReference type="PANTHER" id="PTHR11803:SF58">
    <property type="entry name" value="PROTEIN HMF1-RELATED"/>
    <property type="match status" value="1"/>
</dbReference>
<name>A0A840WEF5_9ACTN</name>
<dbReference type="SUPFAM" id="SSF55298">
    <property type="entry name" value="YjgF-like"/>
    <property type="match status" value="1"/>
</dbReference>
<evidence type="ECO:0000256" key="1">
    <source>
        <dbReference type="ARBA" id="ARBA00010552"/>
    </source>
</evidence>